<dbReference type="EMBL" id="BART01004086">
    <property type="protein sequence ID" value="GAG66115.1"/>
    <property type="molecule type" value="Genomic_DNA"/>
</dbReference>
<proteinExistence type="predicted"/>
<protein>
    <submittedName>
        <fullName evidence="1">Uncharacterized protein</fullName>
    </submittedName>
</protein>
<evidence type="ECO:0000313" key="1">
    <source>
        <dbReference type="EMBL" id="GAG66115.1"/>
    </source>
</evidence>
<dbReference type="AlphaFoldDB" id="X0Z9Q9"/>
<comment type="caution">
    <text evidence="1">The sequence shown here is derived from an EMBL/GenBank/DDBJ whole genome shotgun (WGS) entry which is preliminary data.</text>
</comment>
<name>X0Z9Q9_9ZZZZ</name>
<accession>X0Z9Q9</accession>
<reference evidence="1" key="1">
    <citation type="journal article" date="2014" name="Front. Microbiol.">
        <title>High frequency of phylogenetically diverse reductive dehalogenase-homologous genes in deep subseafloor sedimentary metagenomes.</title>
        <authorList>
            <person name="Kawai M."/>
            <person name="Futagami T."/>
            <person name="Toyoda A."/>
            <person name="Takaki Y."/>
            <person name="Nishi S."/>
            <person name="Hori S."/>
            <person name="Arai W."/>
            <person name="Tsubouchi T."/>
            <person name="Morono Y."/>
            <person name="Uchiyama I."/>
            <person name="Ito T."/>
            <person name="Fujiyama A."/>
            <person name="Inagaki F."/>
            <person name="Takami H."/>
        </authorList>
    </citation>
    <scope>NUCLEOTIDE SEQUENCE</scope>
    <source>
        <strain evidence="1">Expedition CK06-06</strain>
    </source>
</reference>
<gene>
    <name evidence="1" type="ORF">S01H4_10590</name>
</gene>
<sequence>MGKYNHLKTLKKTKARTQHICYNCGKEILIGETYYREHIEDKFLHSLHVKKYCSSCYEKYGKDLLLSKK</sequence>
<organism evidence="1">
    <name type="scientific">marine sediment metagenome</name>
    <dbReference type="NCBI Taxonomy" id="412755"/>
    <lineage>
        <taxon>unclassified sequences</taxon>
        <taxon>metagenomes</taxon>
        <taxon>ecological metagenomes</taxon>
    </lineage>
</organism>